<gene>
    <name evidence="2" type="ORF">vBBceSLY1_00012</name>
</gene>
<dbReference type="Proteomes" id="UP001214971">
    <property type="component" value="Segment"/>
</dbReference>
<accession>A0AAE9LUT3</accession>
<sequence>MSNEIAVVEEKKVFCSKCGKVAIKAENVRDEEGILLAVKYVHEMIPASGYVWTCTQVMEHKPIFNTNGSMKKEMAKRPYAFKQKGGMSKPDRITPEYYMPSRDASQHSDIYGKKVDKL</sequence>
<proteinExistence type="predicted"/>
<feature type="region of interest" description="Disordered" evidence="1">
    <location>
        <begin position="79"/>
        <end position="118"/>
    </location>
</feature>
<reference evidence="2" key="1">
    <citation type="submission" date="2022-04" db="EMBL/GenBank/DDBJ databases">
        <authorList>
            <person name="Yang M."/>
            <person name="Tan S."/>
        </authorList>
    </citation>
    <scope>NUCLEOTIDE SEQUENCE</scope>
</reference>
<feature type="compositionally biased region" description="Basic and acidic residues" evidence="1">
    <location>
        <begin position="104"/>
        <end position="118"/>
    </location>
</feature>
<evidence type="ECO:0000256" key="1">
    <source>
        <dbReference type="SAM" id="MobiDB-lite"/>
    </source>
</evidence>
<protein>
    <submittedName>
        <fullName evidence="2">Uncharacterized protein</fullName>
    </submittedName>
</protein>
<keyword evidence="3" id="KW-1185">Reference proteome</keyword>
<evidence type="ECO:0000313" key="2">
    <source>
        <dbReference type="EMBL" id="USL89231.1"/>
    </source>
</evidence>
<name>A0AAE9LUT3_9CAUD</name>
<organism evidence="2 3">
    <name type="scientific">Bacillus phage vB_BceS_LY1</name>
    <dbReference type="NCBI Taxonomy" id="2950459"/>
    <lineage>
        <taxon>Viruses</taxon>
        <taxon>Duplodnaviria</taxon>
        <taxon>Heunggongvirae</taxon>
        <taxon>Uroviricota</taxon>
        <taxon>Caudoviricetes</taxon>
        <taxon>Gutmannvirinae</taxon>
        <taxon>Layangavirus</taxon>
        <taxon>Layangavirus LY1</taxon>
    </lineage>
</organism>
<evidence type="ECO:0000313" key="3">
    <source>
        <dbReference type="Proteomes" id="UP001214971"/>
    </source>
</evidence>
<dbReference type="EMBL" id="ON366410">
    <property type="protein sequence ID" value="USL89231.1"/>
    <property type="molecule type" value="Genomic_DNA"/>
</dbReference>